<keyword evidence="4" id="KW-1185">Reference proteome</keyword>
<feature type="region of interest" description="Disordered" evidence="1">
    <location>
        <begin position="196"/>
        <end position="220"/>
    </location>
</feature>
<keyword evidence="2" id="KW-0812">Transmembrane</keyword>
<evidence type="ECO:0000256" key="1">
    <source>
        <dbReference type="SAM" id="MobiDB-lite"/>
    </source>
</evidence>
<dbReference type="AlphaFoldDB" id="A0AAD7C964"/>
<sequence>MWLPVHTEASWDRWASLDTVEKVPQNYPFGNRSQTVANGFPSVSVLFAQNCKQKRNGWSLTLADGSHNLTVVYNGDSEYTPLAVKIFYVTNTSTPSNTLMQSLSATSSASSSTLPSSITPAIAPAIAPAGHLRVGAIAGGVVGGIVIILHGLIAAHRRRNRSRKARMAASPFPMMAENGQHLFGTALAPSRMYRKVPEPPRVYNPRRSTTRKRLPSPPQQRRVILQHEDSGVRSLGGPSAETAYEIVELPPGCGPSYHGRNHARRPRFREFHIGVQVGIEEGAWQSESTFGRQSEVTELGFIGRFPARMGSHFFDDVSVGGGITSIQGQRLQSPPRRGEAEWIQSARRAFLRSPPPNHWHWANQTLPLDSDGLLAVYNPSTCSIWHLKYEEFISIQISQPKTRIAMQQQWPSKAVNYQGKTQGREAQERRAMPAYVVDAWWKQACQRNRHRLSNRRPVPFRVRLTVGRDLDNTEAGRSEIHTQGVRVID</sequence>
<evidence type="ECO:0000313" key="3">
    <source>
        <dbReference type="EMBL" id="KAJ7642174.1"/>
    </source>
</evidence>
<protein>
    <submittedName>
        <fullName evidence="3">Uncharacterized protein</fullName>
    </submittedName>
</protein>
<keyword evidence="2" id="KW-1133">Transmembrane helix</keyword>
<keyword evidence="2" id="KW-0472">Membrane</keyword>
<gene>
    <name evidence="3" type="ORF">FB45DRAFT_1126528</name>
</gene>
<comment type="caution">
    <text evidence="3">The sequence shown here is derived from an EMBL/GenBank/DDBJ whole genome shotgun (WGS) entry which is preliminary data.</text>
</comment>
<dbReference type="Proteomes" id="UP001221142">
    <property type="component" value="Unassembled WGS sequence"/>
</dbReference>
<name>A0AAD7C964_9AGAR</name>
<accession>A0AAD7C964</accession>
<organism evidence="3 4">
    <name type="scientific">Roridomyces roridus</name>
    <dbReference type="NCBI Taxonomy" id="1738132"/>
    <lineage>
        <taxon>Eukaryota</taxon>
        <taxon>Fungi</taxon>
        <taxon>Dikarya</taxon>
        <taxon>Basidiomycota</taxon>
        <taxon>Agaricomycotina</taxon>
        <taxon>Agaricomycetes</taxon>
        <taxon>Agaricomycetidae</taxon>
        <taxon>Agaricales</taxon>
        <taxon>Marasmiineae</taxon>
        <taxon>Mycenaceae</taxon>
        <taxon>Roridomyces</taxon>
    </lineage>
</organism>
<proteinExistence type="predicted"/>
<evidence type="ECO:0000313" key="4">
    <source>
        <dbReference type="Proteomes" id="UP001221142"/>
    </source>
</evidence>
<evidence type="ECO:0000256" key="2">
    <source>
        <dbReference type="SAM" id="Phobius"/>
    </source>
</evidence>
<dbReference type="EMBL" id="JARKIF010000004">
    <property type="protein sequence ID" value="KAJ7642174.1"/>
    <property type="molecule type" value="Genomic_DNA"/>
</dbReference>
<reference evidence="3" key="1">
    <citation type="submission" date="2023-03" db="EMBL/GenBank/DDBJ databases">
        <title>Massive genome expansion in bonnet fungi (Mycena s.s.) driven by repeated elements and novel gene families across ecological guilds.</title>
        <authorList>
            <consortium name="Lawrence Berkeley National Laboratory"/>
            <person name="Harder C.B."/>
            <person name="Miyauchi S."/>
            <person name="Viragh M."/>
            <person name="Kuo A."/>
            <person name="Thoen E."/>
            <person name="Andreopoulos B."/>
            <person name="Lu D."/>
            <person name="Skrede I."/>
            <person name="Drula E."/>
            <person name="Henrissat B."/>
            <person name="Morin E."/>
            <person name="Kohler A."/>
            <person name="Barry K."/>
            <person name="LaButti K."/>
            <person name="Morin E."/>
            <person name="Salamov A."/>
            <person name="Lipzen A."/>
            <person name="Mereny Z."/>
            <person name="Hegedus B."/>
            <person name="Baldrian P."/>
            <person name="Stursova M."/>
            <person name="Weitz H."/>
            <person name="Taylor A."/>
            <person name="Grigoriev I.V."/>
            <person name="Nagy L.G."/>
            <person name="Martin F."/>
            <person name="Kauserud H."/>
        </authorList>
    </citation>
    <scope>NUCLEOTIDE SEQUENCE</scope>
    <source>
        <strain evidence="3">9284</strain>
    </source>
</reference>
<feature type="transmembrane region" description="Helical" evidence="2">
    <location>
        <begin position="134"/>
        <end position="155"/>
    </location>
</feature>